<dbReference type="EMBL" id="GL985059">
    <property type="protein sequence ID" value="EGR50717.1"/>
    <property type="molecule type" value="Genomic_DNA"/>
</dbReference>
<gene>
    <name evidence="2" type="ORF">TRIREDRAFT_105079</name>
</gene>
<dbReference type="OrthoDB" id="5627at2759"/>
<feature type="region of interest" description="Disordered" evidence="1">
    <location>
        <begin position="1"/>
        <end position="49"/>
    </location>
</feature>
<dbReference type="GeneID" id="18480955"/>
<dbReference type="Proteomes" id="UP000008984">
    <property type="component" value="Unassembled WGS sequence"/>
</dbReference>
<dbReference type="HOGENOM" id="CLU_2855889_0_0_1"/>
<dbReference type="VEuPathDB" id="FungiDB:TRIREDRAFT_105079"/>
<evidence type="ECO:0000256" key="1">
    <source>
        <dbReference type="SAM" id="MobiDB-lite"/>
    </source>
</evidence>
<feature type="non-terminal residue" evidence="2">
    <location>
        <position position="1"/>
    </location>
</feature>
<evidence type="ECO:0000313" key="3">
    <source>
        <dbReference type="Proteomes" id="UP000008984"/>
    </source>
</evidence>
<dbReference type="eggNOG" id="ENOG502S5M8">
    <property type="taxonomic scope" value="Eukaryota"/>
</dbReference>
<dbReference type="KEGG" id="tre:TRIREDRAFT_105079"/>
<organism evidence="3">
    <name type="scientific">Hypocrea jecorina (strain QM6a)</name>
    <name type="common">Trichoderma reesei</name>
    <dbReference type="NCBI Taxonomy" id="431241"/>
    <lineage>
        <taxon>Eukaryota</taxon>
        <taxon>Fungi</taxon>
        <taxon>Dikarya</taxon>
        <taxon>Ascomycota</taxon>
        <taxon>Pezizomycotina</taxon>
        <taxon>Sordariomycetes</taxon>
        <taxon>Hypocreomycetidae</taxon>
        <taxon>Hypocreales</taxon>
        <taxon>Hypocreaceae</taxon>
        <taxon>Trichoderma</taxon>
    </lineage>
</organism>
<reference evidence="2 3" key="1">
    <citation type="journal article" date="2008" name="Nat. Biotechnol.">
        <title>Genome sequencing and analysis of the biomass-degrading fungus Trichoderma reesei (syn. Hypocrea jecorina).</title>
        <authorList>
            <person name="Martinez D."/>
            <person name="Berka R.M."/>
            <person name="Henrissat B."/>
            <person name="Saloheimo M."/>
            <person name="Arvas M."/>
            <person name="Baker S.E."/>
            <person name="Chapman J."/>
            <person name="Chertkov O."/>
            <person name="Coutinho P.M."/>
            <person name="Cullen D."/>
            <person name="Danchin E.G."/>
            <person name="Grigoriev I.V."/>
            <person name="Harris P."/>
            <person name="Jackson M."/>
            <person name="Kubicek C.P."/>
            <person name="Han C.S."/>
            <person name="Ho I."/>
            <person name="Larrondo L.F."/>
            <person name="de Leon A.L."/>
            <person name="Magnuson J.K."/>
            <person name="Merino S."/>
            <person name="Misra M."/>
            <person name="Nelson B."/>
            <person name="Putnam N."/>
            <person name="Robbertse B."/>
            <person name="Salamov A.A."/>
            <person name="Schmoll M."/>
            <person name="Terry A."/>
            <person name="Thayer N."/>
            <person name="Westerholm-Parvinen A."/>
            <person name="Schoch C.L."/>
            <person name="Yao J."/>
            <person name="Barabote R."/>
            <person name="Nelson M.A."/>
            <person name="Detter C."/>
            <person name="Bruce D."/>
            <person name="Kuske C.R."/>
            <person name="Xie G."/>
            <person name="Richardson P."/>
            <person name="Rokhsar D.S."/>
            <person name="Lucas S.M."/>
            <person name="Rubin E.M."/>
            <person name="Dunn-Coleman N."/>
            <person name="Ward M."/>
            <person name="Brettin T.S."/>
        </authorList>
    </citation>
    <scope>NUCLEOTIDE SEQUENCE [LARGE SCALE GENOMIC DNA]</scope>
    <source>
        <strain evidence="2 3">QM6a</strain>
    </source>
</reference>
<protein>
    <submittedName>
        <fullName evidence="2">Predicted protein</fullName>
    </submittedName>
</protein>
<proteinExistence type="predicted"/>
<sequence>FRQQYYTEQALRRKKKRPITQQQQLKQQKQQSGEILKGPKLGGSRNLRAAVRDKLLQQEKEKRGK</sequence>
<name>G0RDI3_HYPJQ</name>
<keyword evidence="3" id="KW-1185">Reference proteome</keyword>
<dbReference type="AlphaFoldDB" id="G0RDI3"/>
<evidence type="ECO:0000313" key="2">
    <source>
        <dbReference type="EMBL" id="EGR50717.1"/>
    </source>
</evidence>
<feature type="compositionally biased region" description="Low complexity" evidence="1">
    <location>
        <begin position="21"/>
        <end position="31"/>
    </location>
</feature>
<dbReference type="RefSeq" id="XP_006963283.1">
    <property type="nucleotide sequence ID" value="XM_006963221.1"/>
</dbReference>
<accession>G0RDI3</accession>